<comment type="caution">
    <text evidence="2">The sequence shown here is derived from an EMBL/GenBank/DDBJ whole genome shotgun (WGS) entry which is preliminary data.</text>
</comment>
<keyword evidence="3" id="KW-1185">Reference proteome</keyword>
<evidence type="ECO:0000313" key="2">
    <source>
        <dbReference type="EMBL" id="KMS51126.1"/>
    </source>
</evidence>
<evidence type="ECO:0000256" key="1">
    <source>
        <dbReference type="SAM" id="Phobius"/>
    </source>
</evidence>
<proteinExistence type="predicted"/>
<accession>A0A0J7XGG1</accession>
<evidence type="ECO:0000313" key="3">
    <source>
        <dbReference type="Proteomes" id="UP000052268"/>
    </source>
</evidence>
<feature type="transmembrane region" description="Helical" evidence="1">
    <location>
        <begin position="31"/>
        <end position="48"/>
    </location>
</feature>
<sequence>MDAAGYFYLALLVLVLIPVVILPWEGHTPPDWLYIVLAACGLTGAMLLGGLPALALSCAAGLGCLVLAGGAVTLLRMRTRLRILTGGQIKLLSAGSTWLGVNGALAMVVVALFTLFVIAAFQRAGAVRRRPDASAIVAMAIVSVAMQQHLPGL</sequence>
<dbReference type="PATRIC" id="fig|1114963.3.peg.4653"/>
<dbReference type="RefSeq" id="WP_059153384.1">
    <property type="nucleotide sequence ID" value="NZ_KQ130459.1"/>
</dbReference>
<reference evidence="2 3" key="1">
    <citation type="journal article" date="2015" name="G3 (Bethesda)">
        <title>Insights into Ongoing Evolution of the Hexachlorocyclohexane Catabolic Pathway from Comparative Genomics of Ten Sphingomonadaceae Strains.</title>
        <authorList>
            <person name="Pearce S.L."/>
            <person name="Oakeshott J.G."/>
            <person name="Pandey G."/>
        </authorList>
    </citation>
    <scope>NUCLEOTIDE SEQUENCE [LARGE SCALE GENOMIC DNA]</scope>
    <source>
        <strain evidence="2 3">LL02</strain>
    </source>
</reference>
<keyword evidence="1" id="KW-0812">Transmembrane</keyword>
<name>A0A0J7XGG1_9SPHN</name>
<keyword evidence="1" id="KW-0472">Membrane</keyword>
<dbReference type="AlphaFoldDB" id="A0A0J7XGG1"/>
<evidence type="ECO:0008006" key="4">
    <source>
        <dbReference type="Google" id="ProtNLM"/>
    </source>
</evidence>
<feature type="transmembrane region" description="Helical" evidence="1">
    <location>
        <begin position="6"/>
        <end position="24"/>
    </location>
</feature>
<dbReference type="Proteomes" id="UP000052268">
    <property type="component" value="Unassembled WGS sequence"/>
</dbReference>
<keyword evidence="1" id="KW-1133">Transmembrane helix</keyword>
<feature type="transmembrane region" description="Helical" evidence="1">
    <location>
        <begin position="54"/>
        <end position="75"/>
    </location>
</feature>
<gene>
    <name evidence="2" type="ORF">V474_05060</name>
</gene>
<dbReference type="OrthoDB" id="7508937at2"/>
<dbReference type="EMBL" id="JACU01000013">
    <property type="protein sequence ID" value="KMS51126.1"/>
    <property type="molecule type" value="Genomic_DNA"/>
</dbReference>
<protein>
    <recommendedName>
        <fullName evidence="4">Prepilin type IV endopeptidase peptidase domain-containing protein</fullName>
    </recommendedName>
</protein>
<feature type="transmembrane region" description="Helical" evidence="1">
    <location>
        <begin position="96"/>
        <end position="121"/>
    </location>
</feature>
<organism evidence="2 3">
    <name type="scientific">Novosphingobium barchaimii LL02</name>
    <dbReference type="NCBI Taxonomy" id="1114963"/>
    <lineage>
        <taxon>Bacteria</taxon>
        <taxon>Pseudomonadati</taxon>
        <taxon>Pseudomonadota</taxon>
        <taxon>Alphaproteobacteria</taxon>
        <taxon>Sphingomonadales</taxon>
        <taxon>Sphingomonadaceae</taxon>
        <taxon>Novosphingobium</taxon>
    </lineage>
</organism>